<feature type="region of interest" description="Disordered" evidence="1">
    <location>
        <begin position="1"/>
        <end position="81"/>
    </location>
</feature>
<feature type="compositionally biased region" description="Low complexity" evidence="1">
    <location>
        <begin position="157"/>
        <end position="166"/>
    </location>
</feature>
<evidence type="ECO:0000313" key="2">
    <source>
        <dbReference type="EMBL" id="KAJ3554487.1"/>
    </source>
</evidence>
<dbReference type="Proteomes" id="UP001213000">
    <property type="component" value="Unassembled WGS sequence"/>
</dbReference>
<dbReference type="AlphaFoldDB" id="A0AAD5VES4"/>
<feature type="region of interest" description="Disordered" evidence="1">
    <location>
        <begin position="425"/>
        <end position="480"/>
    </location>
</feature>
<evidence type="ECO:0000256" key="1">
    <source>
        <dbReference type="SAM" id="MobiDB-lite"/>
    </source>
</evidence>
<proteinExistence type="predicted"/>
<gene>
    <name evidence="2" type="ORF">NP233_g12413</name>
</gene>
<evidence type="ECO:0000313" key="3">
    <source>
        <dbReference type="Proteomes" id="UP001213000"/>
    </source>
</evidence>
<comment type="caution">
    <text evidence="2">The sequence shown here is derived from an EMBL/GenBank/DDBJ whole genome shotgun (WGS) entry which is preliminary data.</text>
</comment>
<feature type="compositionally biased region" description="Polar residues" evidence="1">
    <location>
        <begin position="311"/>
        <end position="324"/>
    </location>
</feature>
<name>A0AAD5VES4_9AGAR</name>
<keyword evidence="3" id="KW-1185">Reference proteome</keyword>
<dbReference type="EMBL" id="JANIEX010001782">
    <property type="protein sequence ID" value="KAJ3554487.1"/>
    <property type="molecule type" value="Genomic_DNA"/>
</dbReference>
<feature type="region of interest" description="Disordered" evidence="1">
    <location>
        <begin position="148"/>
        <end position="324"/>
    </location>
</feature>
<protein>
    <submittedName>
        <fullName evidence="2">Uncharacterized protein</fullName>
    </submittedName>
</protein>
<organism evidence="2 3">
    <name type="scientific">Leucocoprinus birnbaumii</name>
    <dbReference type="NCBI Taxonomy" id="56174"/>
    <lineage>
        <taxon>Eukaryota</taxon>
        <taxon>Fungi</taxon>
        <taxon>Dikarya</taxon>
        <taxon>Basidiomycota</taxon>
        <taxon>Agaricomycotina</taxon>
        <taxon>Agaricomycetes</taxon>
        <taxon>Agaricomycetidae</taxon>
        <taxon>Agaricales</taxon>
        <taxon>Agaricineae</taxon>
        <taxon>Agaricaceae</taxon>
        <taxon>Leucocoprinus</taxon>
    </lineage>
</organism>
<sequence length="720" mass="79821">MKKHLMDSTSNGGAGPGDQPAAAIQVGTKQNHIRDPLVPSIMRSPVAKRARTPPVEVPSDEDQPFQAGRMPQKAQKPRLRMKRTAVVDIEAMDIDSGNAGQVPVNSHQVISNALRKASPPAPVKRKYTKKSVLMPLVSDTEQPNLLVQKARPKEQAAKGTGKTTTAESWMEVDNNDGDRVPNVITEDNNIEGEYDKDEHAVRQGSRVTKVRDESDGMDIVYLTDNDQRASKPTEAPENSDHIQSETEDPSSNGVSDVYRPSEPSSEDDIFELEKPELKKGRVKLFPPRSKPAWQTVLLQPTSHLSDPHQPSLKSSTNDQHTDVTKSSYCRSLPATVSCTALEPQPVFKGKQNVTQLKSSAQLTIAAPYPKGLNDKLAANSSDCGSSDHIPSQAPNALNSKQVLRDSSKHNKLTSKPDNWVEFLPITPHPPLKTQTLPINKGKGKGKGKEKQTLLPVSRSQSSKPTPARLEAPTFDEPAMNEFGSIPDRDEWIGDEQHHALLSPPKGGQQLDNSMIKRTQTSEDDLQEAKNQDCHEGKKRDRFKYEDLPLELKQSDKWNMLIMPPLLKWASTQKDPWNLELAAIVEALTIIYTGEESVEYHMATLKITYWKNALGVSTVWILDTFFKTWEDKFKTDKHSDEANGYKEVEPHGLLESELFLHVLATHYSRFHSKQSVWVPGLSSDSKDHEPWGLLAISCSVLACAIALWNEGHITIAAVTAA</sequence>
<reference evidence="2" key="1">
    <citation type="submission" date="2022-07" db="EMBL/GenBank/DDBJ databases">
        <title>Genome Sequence of Leucocoprinus birnbaumii.</title>
        <authorList>
            <person name="Buettner E."/>
        </authorList>
    </citation>
    <scope>NUCLEOTIDE SEQUENCE</scope>
    <source>
        <strain evidence="2">VT141</strain>
    </source>
</reference>
<accession>A0AAD5VES4</accession>